<evidence type="ECO:0000313" key="5">
    <source>
        <dbReference type="Proteomes" id="UP000035579"/>
    </source>
</evidence>
<proteinExistence type="predicted"/>
<keyword evidence="1" id="KW-0732">Signal</keyword>
<dbReference type="PANTHER" id="PTHR28208:SF3">
    <property type="entry name" value="PHOSPHATIDATE PHOSPHATASE APP1"/>
    <property type="match status" value="1"/>
</dbReference>
<keyword evidence="6" id="KW-1185">Reference proteome</keyword>
<reference evidence="3 5" key="1">
    <citation type="submission" date="2015-05" db="EMBL/GenBank/DDBJ databases">
        <title>Genome assembly of Archangium gephyra DSM 2261.</title>
        <authorList>
            <person name="Sharma G."/>
            <person name="Subramanian S."/>
        </authorList>
    </citation>
    <scope>NUCLEOTIDE SEQUENCE [LARGE SCALE GENOMIC DNA]</scope>
    <source>
        <strain evidence="3 5">DSM 2261</strain>
    </source>
</reference>
<dbReference type="EMBL" id="CP011509">
    <property type="protein sequence ID" value="AKJ06399.1"/>
    <property type="molecule type" value="Genomic_DNA"/>
</dbReference>
<evidence type="ECO:0000313" key="6">
    <source>
        <dbReference type="Proteomes" id="UP000256345"/>
    </source>
</evidence>
<dbReference type="PANTHER" id="PTHR28208">
    <property type="entry name" value="PHOSPHATIDATE PHOSPHATASE APP1"/>
    <property type="match status" value="1"/>
</dbReference>
<dbReference type="InterPro" id="IPR052935">
    <property type="entry name" value="Mg2+_PAP"/>
</dbReference>
<dbReference type="Proteomes" id="UP000035579">
    <property type="component" value="Chromosome"/>
</dbReference>
<dbReference type="AlphaFoldDB" id="A0AAC8QFE9"/>
<evidence type="ECO:0000313" key="4">
    <source>
        <dbReference type="EMBL" id="REG32286.1"/>
    </source>
</evidence>
<dbReference type="Pfam" id="PF09949">
    <property type="entry name" value="APP1_cat"/>
    <property type="match status" value="1"/>
</dbReference>
<dbReference type="KEGG" id="age:AA314_08025"/>
<protein>
    <submittedName>
        <fullName evidence="4">Uncharacterized protein DUF2183</fullName>
    </submittedName>
</protein>
<feature type="signal peptide" evidence="1">
    <location>
        <begin position="1"/>
        <end position="21"/>
    </location>
</feature>
<name>A0AAC8QFE9_9BACT</name>
<organism evidence="3 5">
    <name type="scientific">Archangium gephyra</name>
    <dbReference type="NCBI Taxonomy" id="48"/>
    <lineage>
        <taxon>Bacteria</taxon>
        <taxon>Pseudomonadati</taxon>
        <taxon>Myxococcota</taxon>
        <taxon>Myxococcia</taxon>
        <taxon>Myxococcales</taxon>
        <taxon>Cystobacterineae</taxon>
        <taxon>Archangiaceae</taxon>
        <taxon>Archangium</taxon>
    </lineage>
</organism>
<dbReference type="Proteomes" id="UP000256345">
    <property type="component" value="Unassembled WGS sequence"/>
</dbReference>
<evidence type="ECO:0000256" key="1">
    <source>
        <dbReference type="SAM" id="SignalP"/>
    </source>
</evidence>
<sequence length="329" mass="34462">MNASARLAALVLALASAPVLADPAVLLSPALGRPGSVTLQGRVLAETPHGSTALSRNLRSLAARNWKGAKVEVSFEGVTATVTSAEDGNFQVTLQPPEGGSFAPGRSSAQARVPGATASASVEILADSAPFLVVSDFDDTLAISEVTKPGKLAANALLRDEDTQKAVPGMPGFYGCLGAEAKAAPGFALVSGSPVQFIPRVGAFLERHRFPVGFGLFLRDFGPGTLSTYKQPLIRSLLQRFPHPVVLVGDSGEKDPEVYAQIREEFPGRVRAIYIRDAGHSANAARFPDMVLFKDASTAALHAAQVGLARRECVTAAFPQAAPRVEETP</sequence>
<feature type="chain" id="PRO_5042248538" evidence="1">
    <location>
        <begin position="22"/>
        <end position="329"/>
    </location>
</feature>
<dbReference type="GO" id="GO:0008195">
    <property type="term" value="F:phosphatidate phosphatase activity"/>
    <property type="evidence" value="ECO:0007669"/>
    <property type="project" value="InterPro"/>
</dbReference>
<dbReference type="EMBL" id="QUMU01000005">
    <property type="protein sequence ID" value="REG32286.1"/>
    <property type="molecule type" value="Genomic_DNA"/>
</dbReference>
<evidence type="ECO:0000313" key="3">
    <source>
        <dbReference type="EMBL" id="AKJ06399.1"/>
    </source>
</evidence>
<accession>A0AAC8QFE9</accession>
<gene>
    <name evidence="3" type="ORF">AA314_08025</name>
    <name evidence="4" type="ORF">ATI61_105614</name>
</gene>
<reference evidence="4 6" key="2">
    <citation type="submission" date="2018-08" db="EMBL/GenBank/DDBJ databases">
        <title>Genomic Encyclopedia of Archaeal and Bacterial Type Strains, Phase II (KMG-II): from individual species to whole genera.</title>
        <authorList>
            <person name="Goeker M."/>
        </authorList>
    </citation>
    <scope>NUCLEOTIDE SEQUENCE [LARGE SCALE GENOMIC DNA]</scope>
    <source>
        <strain evidence="4 6">DSM 2261</strain>
    </source>
</reference>
<dbReference type="RefSeq" id="WP_047859697.1">
    <property type="nucleotide sequence ID" value="NZ_CP011509.1"/>
</dbReference>
<feature type="domain" description="Phosphatidate phosphatase APP1 catalytic" evidence="2">
    <location>
        <begin position="132"/>
        <end position="277"/>
    </location>
</feature>
<evidence type="ECO:0000259" key="2">
    <source>
        <dbReference type="Pfam" id="PF09949"/>
    </source>
</evidence>
<dbReference type="InterPro" id="IPR019236">
    <property type="entry name" value="APP1_cat"/>
</dbReference>